<evidence type="ECO:0000313" key="2">
    <source>
        <dbReference type="EMBL" id="AER10492.1"/>
    </source>
</evidence>
<geneLocation type="plasmid" evidence="2">
    <name>pCMS1</name>
</geneLocation>
<dbReference type="Pfam" id="PF21986">
    <property type="entry name" value="AH_C"/>
    <property type="match status" value="1"/>
</dbReference>
<dbReference type="EMBL" id="HQ839670">
    <property type="protein sequence ID" value="AER10492.1"/>
    <property type="molecule type" value="Genomic_DNA"/>
</dbReference>
<name>G8DNW0_BREDI</name>
<proteinExistence type="predicted"/>
<reference evidence="2" key="1">
    <citation type="journal article" date="2011" name="Plasmid">
        <title>Indigenous organophosphate-degrading (opd) plasmid pCMS1 of Brevundimonasdiminuta is self-transmissible and plays a key role in horizontal mobility of the opd gene.</title>
        <authorList>
            <person name="Pandeeti E.V."/>
            <person name="Chakka D."/>
            <person name="Pandey J.P."/>
            <person name="Siddavattam D."/>
        </authorList>
    </citation>
    <scope>NUCLEOTIDE SEQUENCE</scope>
    <source>
        <strain evidence="2">MG</strain>
        <plasmid evidence="2">pCMS1</plasmid>
    </source>
</reference>
<feature type="domain" description="Allophanate hydrolase C-terminal" evidence="1">
    <location>
        <begin position="30"/>
        <end position="154"/>
    </location>
</feature>
<dbReference type="InterPro" id="IPR053844">
    <property type="entry name" value="AH_C"/>
</dbReference>
<sequence length="159" mass="16645">MPAPFACKAGVDVGAEIGLPAALRAGQERIELVVVGAHLEGLPLNPQLQSLGANLVDRTRTAADYRLFALPDTSPPKPGLSRDPGFVGPGVEVEIWSLEPAAFGRFVAAIPAPLGIGKICLSDGRRVSGFLCESNALNGAKDITKWGGWRNYLASASIQ</sequence>
<evidence type="ECO:0000259" key="1">
    <source>
        <dbReference type="Pfam" id="PF21986"/>
    </source>
</evidence>
<protein>
    <submittedName>
        <fullName evidence="2">Allophanate hydrolase</fullName>
    </submittedName>
</protein>
<keyword evidence="2" id="KW-0614">Plasmid</keyword>
<dbReference type="Gene3D" id="3.10.490.10">
    <property type="entry name" value="Gamma-glutamyl cyclotransferase-like"/>
    <property type="match status" value="1"/>
</dbReference>
<dbReference type="GO" id="GO:0016787">
    <property type="term" value="F:hydrolase activity"/>
    <property type="evidence" value="ECO:0007669"/>
    <property type="project" value="UniProtKB-KW"/>
</dbReference>
<dbReference type="AlphaFoldDB" id="G8DNW0"/>
<accession>G8DNW0</accession>
<keyword evidence="2" id="KW-0378">Hydrolase</keyword>
<organism evidence="2">
    <name type="scientific">Brevundimonas diminuta</name>
    <name type="common">Pseudomonas diminuta</name>
    <dbReference type="NCBI Taxonomy" id="293"/>
    <lineage>
        <taxon>Bacteria</taxon>
        <taxon>Pseudomonadati</taxon>
        <taxon>Pseudomonadota</taxon>
        <taxon>Alphaproteobacteria</taxon>
        <taxon>Caulobacterales</taxon>
        <taxon>Caulobacteraceae</taxon>
        <taxon>Brevundimonas</taxon>
    </lineage>
</organism>